<evidence type="ECO:0000259" key="5">
    <source>
        <dbReference type="PROSITE" id="PS51782"/>
    </source>
</evidence>
<keyword evidence="1" id="KW-0147">Chitin-binding</keyword>
<dbReference type="CDD" id="cd00118">
    <property type="entry name" value="LysM"/>
    <property type="match status" value="2"/>
</dbReference>
<gene>
    <name evidence="6" type="ORF">PSEUBRA_SCAF8g02085</name>
</gene>
<accession>V5E3G5</accession>
<evidence type="ECO:0000313" key="6">
    <source>
        <dbReference type="EMBL" id="EST04716.1"/>
    </source>
</evidence>
<dbReference type="Pfam" id="PF01476">
    <property type="entry name" value="LysM"/>
    <property type="match status" value="2"/>
</dbReference>
<feature type="compositionally biased region" description="Low complexity" evidence="3">
    <location>
        <begin position="161"/>
        <end position="171"/>
    </location>
</feature>
<feature type="domain" description="LysM" evidence="5">
    <location>
        <begin position="30"/>
        <end position="77"/>
    </location>
</feature>
<evidence type="ECO:0000256" key="2">
    <source>
        <dbReference type="ARBA" id="ARBA00023026"/>
    </source>
</evidence>
<feature type="chain" id="PRO_5004732347" description="LysM domain-containing protein" evidence="4">
    <location>
        <begin position="20"/>
        <end position="387"/>
    </location>
</feature>
<feature type="region of interest" description="Disordered" evidence="3">
    <location>
        <begin position="139"/>
        <end position="263"/>
    </location>
</feature>
<dbReference type="OrthoDB" id="5985073at2759"/>
<dbReference type="EMBL" id="KI545894">
    <property type="protein sequence ID" value="EST04716.1"/>
    <property type="molecule type" value="Genomic_DNA"/>
</dbReference>
<reference evidence="7" key="1">
    <citation type="journal article" date="2013" name="Genome Announc.">
        <title>Draft genome sequence of Pseudozyma brasiliensis sp. nov. strain GHG001, a high producer of endo-1,4-xylanase isolated from an insect pest of sugarcane.</title>
        <authorList>
            <person name="Oliveira J.V.D.C."/>
            <person name="dos Santos R.A.C."/>
            <person name="Borges T.A."/>
            <person name="Riano-Pachon D.M."/>
            <person name="Goldman G.H."/>
        </authorList>
    </citation>
    <scope>NUCLEOTIDE SEQUENCE [LARGE SCALE GENOMIC DNA]</scope>
    <source>
        <strain evidence="7">GHG001</strain>
    </source>
</reference>
<dbReference type="AlphaFoldDB" id="V5E3G5"/>
<dbReference type="Gene3D" id="3.10.350.10">
    <property type="entry name" value="LysM domain"/>
    <property type="match status" value="2"/>
</dbReference>
<dbReference type="InterPro" id="IPR018392">
    <property type="entry name" value="LysM"/>
</dbReference>
<keyword evidence="2" id="KW-0843">Virulence</keyword>
<dbReference type="InterPro" id="IPR052210">
    <property type="entry name" value="LysM1-like"/>
</dbReference>
<dbReference type="HOGENOM" id="CLU_713951_0_0_1"/>
<feature type="signal peptide" evidence="4">
    <location>
        <begin position="1"/>
        <end position="19"/>
    </location>
</feature>
<evidence type="ECO:0000256" key="1">
    <source>
        <dbReference type="ARBA" id="ARBA00022669"/>
    </source>
</evidence>
<dbReference type="STRING" id="1365824.V5E3G5"/>
<proteinExistence type="predicted"/>
<name>V5E3G5_KALBG</name>
<evidence type="ECO:0000256" key="3">
    <source>
        <dbReference type="SAM" id="MobiDB-lite"/>
    </source>
</evidence>
<dbReference type="PANTHER" id="PTHR34997">
    <property type="entry name" value="AM15"/>
    <property type="match status" value="1"/>
</dbReference>
<dbReference type="PROSITE" id="PS51782">
    <property type="entry name" value="LYSM"/>
    <property type="match status" value="2"/>
</dbReference>
<dbReference type="SUPFAM" id="SSF54106">
    <property type="entry name" value="LysM domain"/>
    <property type="match status" value="2"/>
</dbReference>
<dbReference type="PANTHER" id="PTHR34997:SF1">
    <property type="entry name" value="PEPTIDOGLYCAN-BINDING LYSIN DOMAIN"/>
    <property type="match status" value="1"/>
</dbReference>
<sequence>MRVFSLLLSAALLPLLARAAFHSNNTACTRHYTVQSGDTCDKIGQKTLTSTYQILAFNLLDAGADCYTLEIGTRLCLGRYGNDCQFVHQATDQDTCESIANAYGISTQLLQNNNPSLDCNIVYSGLMLCVSAGSIRPPADSSINSTDVRAAREHARQMWLQQQQQQQQQQQNIPQSKTPLPQPKAQAALPQQKHSSGSNKHASHAHHQHKHASHGGKSSHKQHHHKDASHSGNEQAPSHPAASHHQPRAVQDDAGSSEPLVTHHRGQRRNAFLHEQLRVVQHGPHLGGQTHSSLLFRLRRRMDLDLQQLVLASRRHRRVRRRLQIYLRHNSLRRVISWHREIEHAVGLAQWRSARRRGSRRLCETFIVARGERNDAKILDVRPESLP</sequence>
<dbReference type="GO" id="GO:0008061">
    <property type="term" value="F:chitin binding"/>
    <property type="evidence" value="ECO:0007669"/>
    <property type="project" value="UniProtKB-KW"/>
</dbReference>
<feature type="compositionally biased region" description="Basic residues" evidence="3">
    <location>
        <begin position="201"/>
        <end position="227"/>
    </location>
</feature>
<keyword evidence="7" id="KW-1185">Reference proteome</keyword>
<feature type="compositionally biased region" description="Low complexity" evidence="3">
    <location>
        <begin position="183"/>
        <end position="193"/>
    </location>
</feature>
<dbReference type="SMART" id="SM00257">
    <property type="entry name" value="LysM"/>
    <property type="match status" value="2"/>
</dbReference>
<organism evidence="6 7">
    <name type="scientific">Kalmanozyma brasiliensis (strain GHG001)</name>
    <name type="common">Yeast</name>
    <name type="synonym">Pseudozyma brasiliensis</name>
    <dbReference type="NCBI Taxonomy" id="1365824"/>
    <lineage>
        <taxon>Eukaryota</taxon>
        <taxon>Fungi</taxon>
        <taxon>Dikarya</taxon>
        <taxon>Basidiomycota</taxon>
        <taxon>Ustilaginomycotina</taxon>
        <taxon>Ustilaginomycetes</taxon>
        <taxon>Ustilaginales</taxon>
        <taxon>Ustilaginaceae</taxon>
        <taxon>Kalmanozyma</taxon>
    </lineage>
</organism>
<dbReference type="eggNOG" id="ENOG502S7VN">
    <property type="taxonomic scope" value="Eukaryota"/>
</dbReference>
<dbReference type="GeneID" id="27422090"/>
<evidence type="ECO:0000256" key="4">
    <source>
        <dbReference type="SAM" id="SignalP"/>
    </source>
</evidence>
<evidence type="ECO:0000313" key="7">
    <source>
        <dbReference type="Proteomes" id="UP000019377"/>
    </source>
</evidence>
<dbReference type="Proteomes" id="UP000019377">
    <property type="component" value="Unassembled WGS sequence"/>
</dbReference>
<feature type="domain" description="LysM" evidence="5">
    <location>
        <begin position="86"/>
        <end position="130"/>
    </location>
</feature>
<protein>
    <recommendedName>
        <fullName evidence="5">LysM domain-containing protein</fullName>
    </recommendedName>
</protein>
<dbReference type="InterPro" id="IPR036779">
    <property type="entry name" value="LysM_dom_sf"/>
</dbReference>
<keyword evidence="4" id="KW-0732">Signal</keyword>